<dbReference type="InterPro" id="IPR051693">
    <property type="entry name" value="UPF0046_metallophosphoest"/>
</dbReference>
<evidence type="ECO:0000313" key="5">
    <source>
        <dbReference type="Proteomes" id="UP000682733"/>
    </source>
</evidence>
<dbReference type="Gene3D" id="3.60.21.10">
    <property type="match status" value="1"/>
</dbReference>
<feature type="domain" description="Calcineurin-like phosphoesterase" evidence="2">
    <location>
        <begin position="6"/>
        <end position="180"/>
    </location>
</feature>
<dbReference type="EMBL" id="CAJOBA010001666">
    <property type="protein sequence ID" value="CAF3608269.1"/>
    <property type="molecule type" value="Genomic_DNA"/>
</dbReference>
<dbReference type="Pfam" id="PF00149">
    <property type="entry name" value="Metallophos"/>
    <property type="match status" value="1"/>
</dbReference>
<dbReference type="PANTHER" id="PTHR12905">
    <property type="entry name" value="METALLOPHOSPHOESTERASE"/>
    <property type="match status" value="1"/>
</dbReference>
<evidence type="ECO:0000259" key="2">
    <source>
        <dbReference type="Pfam" id="PF00149"/>
    </source>
</evidence>
<evidence type="ECO:0000313" key="4">
    <source>
        <dbReference type="EMBL" id="CAF3608269.1"/>
    </source>
</evidence>
<reference evidence="4" key="1">
    <citation type="submission" date="2021-02" db="EMBL/GenBank/DDBJ databases">
        <authorList>
            <person name="Nowell W R."/>
        </authorList>
    </citation>
    <scope>NUCLEOTIDE SEQUENCE</scope>
</reference>
<evidence type="ECO:0000313" key="3">
    <source>
        <dbReference type="EMBL" id="CAF0823883.1"/>
    </source>
</evidence>
<dbReference type="AlphaFoldDB" id="A0A8S2H719"/>
<dbReference type="InterPro" id="IPR029052">
    <property type="entry name" value="Metallo-depent_PP-like"/>
</dbReference>
<evidence type="ECO:0000256" key="1">
    <source>
        <dbReference type="ARBA" id="ARBA00007993"/>
    </source>
</evidence>
<dbReference type="SUPFAM" id="SSF56300">
    <property type="entry name" value="Metallo-dependent phosphatases"/>
    <property type="match status" value="1"/>
</dbReference>
<gene>
    <name evidence="3" type="ORF">OVA965_LOCUS5790</name>
    <name evidence="4" type="ORF">TMI583_LOCUS5787</name>
</gene>
<proteinExistence type="inferred from homology"/>
<comment type="caution">
    <text evidence="4">The sequence shown here is derived from an EMBL/GenBank/DDBJ whole genome shotgun (WGS) entry which is preliminary data.</text>
</comment>
<dbReference type="Proteomes" id="UP000677228">
    <property type="component" value="Unassembled WGS sequence"/>
</dbReference>
<dbReference type="GO" id="GO:0016787">
    <property type="term" value="F:hydrolase activity"/>
    <property type="evidence" value="ECO:0007669"/>
    <property type="project" value="InterPro"/>
</dbReference>
<accession>A0A8S2H719</accession>
<dbReference type="EMBL" id="CAJNOK010001666">
    <property type="protein sequence ID" value="CAF0823883.1"/>
    <property type="molecule type" value="Genomic_DNA"/>
</dbReference>
<dbReference type="PANTHER" id="PTHR12905:SF0">
    <property type="entry name" value="CALCINEURIN-LIKE PHOSPHOESTERASE DOMAIN-CONTAINING PROTEIN"/>
    <property type="match status" value="1"/>
</dbReference>
<dbReference type="CDD" id="cd07379">
    <property type="entry name" value="MPP_239FB"/>
    <property type="match status" value="1"/>
</dbReference>
<protein>
    <recommendedName>
        <fullName evidence="2">Calcineurin-like phosphoesterase domain-containing protein</fullName>
    </recommendedName>
</protein>
<comment type="similarity">
    <text evidence="1">Belongs to the UPF0046 family.</text>
</comment>
<name>A0A8S2H719_9BILA</name>
<sequence length="226" mass="25833">MKNQFTIYCISDTHQRHRELTEKLSSIVNGDILLHAGDFTNYGGTFRSQGGGIDDFNMWLGSLPFKHKLLIFGNHERVLIDDDDLERVKQQFSNATYLNDELVDIDGLKIYGASWKADDGRDRRQLWSKIPLGTQIVITHNPPDGKSHATSDASFDIDKFLMRRILQVKPILSIFGHIHTDYGVWEKDKVTFVNAANMNEEGKALNEPVGFRLEMNDDKLVKLQQL</sequence>
<dbReference type="InterPro" id="IPR004843">
    <property type="entry name" value="Calcineurin-like_PHP"/>
</dbReference>
<dbReference type="Proteomes" id="UP000682733">
    <property type="component" value="Unassembled WGS sequence"/>
</dbReference>
<organism evidence="4 5">
    <name type="scientific">Didymodactylos carnosus</name>
    <dbReference type="NCBI Taxonomy" id="1234261"/>
    <lineage>
        <taxon>Eukaryota</taxon>
        <taxon>Metazoa</taxon>
        <taxon>Spiralia</taxon>
        <taxon>Gnathifera</taxon>
        <taxon>Rotifera</taxon>
        <taxon>Eurotatoria</taxon>
        <taxon>Bdelloidea</taxon>
        <taxon>Philodinida</taxon>
        <taxon>Philodinidae</taxon>
        <taxon>Didymodactylos</taxon>
    </lineage>
</organism>